<reference evidence="2 3" key="1">
    <citation type="submission" date="2018-06" db="EMBL/GenBank/DDBJ databases">
        <title>A transcriptomic atlas of mushroom development highlights an independent origin of complex multicellularity.</title>
        <authorList>
            <consortium name="DOE Joint Genome Institute"/>
            <person name="Krizsan K."/>
            <person name="Almasi E."/>
            <person name="Merenyi Z."/>
            <person name="Sahu N."/>
            <person name="Viragh M."/>
            <person name="Koszo T."/>
            <person name="Mondo S."/>
            <person name="Kiss B."/>
            <person name="Balint B."/>
            <person name="Kues U."/>
            <person name="Barry K."/>
            <person name="Hegedus J.C."/>
            <person name="Henrissat B."/>
            <person name="Johnson J."/>
            <person name="Lipzen A."/>
            <person name="Ohm R."/>
            <person name="Nagy I."/>
            <person name="Pangilinan J."/>
            <person name="Yan J."/>
            <person name="Xiong Y."/>
            <person name="Grigoriev I.V."/>
            <person name="Hibbett D.S."/>
            <person name="Nagy L.G."/>
        </authorList>
    </citation>
    <scope>NUCLEOTIDE SEQUENCE [LARGE SCALE GENOMIC DNA]</scope>
    <source>
        <strain evidence="2 3">SZMC22713</strain>
    </source>
</reference>
<feature type="region of interest" description="Disordered" evidence="1">
    <location>
        <begin position="312"/>
        <end position="345"/>
    </location>
</feature>
<feature type="compositionally biased region" description="Polar residues" evidence="1">
    <location>
        <begin position="142"/>
        <end position="166"/>
    </location>
</feature>
<feature type="compositionally biased region" description="Basic and acidic residues" evidence="1">
    <location>
        <begin position="85"/>
        <end position="97"/>
    </location>
</feature>
<proteinExistence type="predicted"/>
<dbReference type="VEuPathDB" id="FungiDB:BD410DRAFT_846816"/>
<accession>A0A4Y7PGC7</accession>
<feature type="region of interest" description="Disordered" evidence="1">
    <location>
        <begin position="120"/>
        <end position="231"/>
    </location>
</feature>
<protein>
    <submittedName>
        <fullName evidence="2">Uncharacterized protein</fullName>
    </submittedName>
</protein>
<organism evidence="2 3">
    <name type="scientific">Rickenella mellea</name>
    <dbReference type="NCBI Taxonomy" id="50990"/>
    <lineage>
        <taxon>Eukaryota</taxon>
        <taxon>Fungi</taxon>
        <taxon>Dikarya</taxon>
        <taxon>Basidiomycota</taxon>
        <taxon>Agaricomycotina</taxon>
        <taxon>Agaricomycetes</taxon>
        <taxon>Hymenochaetales</taxon>
        <taxon>Rickenellaceae</taxon>
        <taxon>Rickenella</taxon>
    </lineage>
</organism>
<keyword evidence="3" id="KW-1185">Reference proteome</keyword>
<feature type="region of interest" description="Disordered" evidence="1">
    <location>
        <begin position="1"/>
        <end position="100"/>
    </location>
</feature>
<feature type="compositionally biased region" description="Low complexity" evidence="1">
    <location>
        <begin position="167"/>
        <end position="183"/>
    </location>
</feature>
<feature type="compositionally biased region" description="Low complexity" evidence="1">
    <location>
        <begin position="1"/>
        <end position="16"/>
    </location>
</feature>
<evidence type="ECO:0000313" key="3">
    <source>
        <dbReference type="Proteomes" id="UP000294933"/>
    </source>
</evidence>
<evidence type="ECO:0000256" key="1">
    <source>
        <dbReference type="SAM" id="MobiDB-lite"/>
    </source>
</evidence>
<dbReference type="Proteomes" id="UP000294933">
    <property type="component" value="Unassembled WGS sequence"/>
</dbReference>
<dbReference type="STRING" id="50990.A0A4Y7PGC7"/>
<feature type="compositionally biased region" description="Polar residues" evidence="1">
    <location>
        <begin position="38"/>
        <end position="59"/>
    </location>
</feature>
<evidence type="ECO:0000313" key="2">
    <source>
        <dbReference type="EMBL" id="TDL13569.1"/>
    </source>
</evidence>
<dbReference type="EMBL" id="ML170545">
    <property type="protein sequence ID" value="TDL13569.1"/>
    <property type="molecule type" value="Genomic_DNA"/>
</dbReference>
<name>A0A4Y7PGC7_9AGAM</name>
<feature type="region of interest" description="Disordered" evidence="1">
    <location>
        <begin position="411"/>
        <end position="433"/>
    </location>
</feature>
<dbReference type="AlphaFoldDB" id="A0A4Y7PGC7"/>
<sequence length="445" mass="47497">MHSIGSHQYSSSSSESGDPEVIADPEIGTDKVDKVAESATSTNNHQVQNVDDDPTNTGVSDAGVDDTDEGTDAGELDEPSTSDTPSDHEPNIEEQRKANIAQNQALLAKCGLLDALAEMGLTKRTVTTPKEPKLRRAPRKALNTQPARRSARNLSPTPLRQSFTPGTVSDSSDTDSDTSVSTVATEILDDDSMEYGGDIAVNATKGNGEPLDAETSPTLHTSPPPLAQSPPATLVTTSPSNGMAVDVTSSETPLETSGTRLEITAVPDTTLQRPSSSSIILEATATVTAPLRNATTSETTLETATTAETMLETTTTTETPPENGIALVDPASSETHSETDAISETDATITSTVPFKDVDIIPINEIDTTGFPEWLKCALKHIIAQKVEGQAWVEVINMWVELERRLRFPSHDGTVHRSRPPLEQQGPPQPGFGLVQVRQTLQQYR</sequence>
<feature type="compositionally biased region" description="Acidic residues" evidence="1">
    <location>
        <begin position="63"/>
        <end position="80"/>
    </location>
</feature>
<gene>
    <name evidence="2" type="ORF">BD410DRAFT_846816</name>
</gene>